<organism evidence="12 13">
    <name type="scientific">Porphyromonas macacae</name>
    <dbReference type="NCBI Taxonomy" id="28115"/>
    <lineage>
        <taxon>Bacteria</taxon>
        <taxon>Pseudomonadati</taxon>
        <taxon>Bacteroidota</taxon>
        <taxon>Bacteroidia</taxon>
        <taxon>Bacteroidales</taxon>
        <taxon>Porphyromonadaceae</taxon>
        <taxon>Porphyromonas</taxon>
    </lineage>
</organism>
<dbReference type="CDD" id="cd05799">
    <property type="entry name" value="PGM2"/>
    <property type="match status" value="1"/>
</dbReference>
<feature type="domain" description="Alpha-D-phosphohexomutase alpha/beta/alpha" evidence="11">
    <location>
        <begin position="329"/>
        <end position="451"/>
    </location>
</feature>
<dbReference type="PANTHER" id="PTHR45745">
    <property type="entry name" value="PHOSPHOMANNOMUTASE 45A"/>
    <property type="match status" value="1"/>
</dbReference>
<gene>
    <name evidence="12" type="ORF">HQ47_00450</name>
</gene>
<evidence type="ECO:0000256" key="6">
    <source>
        <dbReference type="ARBA" id="ARBA00023235"/>
    </source>
</evidence>
<feature type="domain" description="Alpha-D-phosphohexomutase alpha/beta/alpha" evidence="10">
    <location>
        <begin position="214"/>
        <end position="317"/>
    </location>
</feature>
<dbReference type="SUPFAM" id="SSF55957">
    <property type="entry name" value="Phosphoglucomutase, C-terminal domain"/>
    <property type="match status" value="1"/>
</dbReference>
<dbReference type="InterPro" id="IPR005846">
    <property type="entry name" value="A-D-PHexomutase_a/b/a-III"/>
</dbReference>
<dbReference type="Gene3D" id="3.30.310.50">
    <property type="entry name" value="Alpha-D-phosphohexomutase, C-terminal domain"/>
    <property type="match status" value="1"/>
</dbReference>
<keyword evidence="3" id="KW-0597">Phosphoprotein</keyword>
<evidence type="ECO:0000259" key="11">
    <source>
        <dbReference type="Pfam" id="PF02880"/>
    </source>
</evidence>
<comment type="similarity">
    <text evidence="2 7">Belongs to the phosphohexose mutase family.</text>
</comment>
<evidence type="ECO:0000256" key="2">
    <source>
        <dbReference type="ARBA" id="ARBA00010231"/>
    </source>
</evidence>
<evidence type="ECO:0000259" key="10">
    <source>
        <dbReference type="Pfam" id="PF02879"/>
    </source>
</evidence>
<dbReference type="InterPro" id="IPR005844">
    <property type="entry name" value="A-D-PHexomutase_a/b/a-I"/>
</dbReference>
<dbReference type="PROSITE" id="PS00710">
    <property type="entry name" value="PGM_PMM"/>
    <property type="match status" value="1"/>
</dbReference>
<comment type="caution">
    <text evidence="12">The sequence shown here is derived from an EMBL/GenBank/DDBJ whole genome shotgun (WGS) entry which is preliminary data.</text>
</comment>
<dbReference type="InterPro" id="IPR016055">
    <property type="entry name" value="A-D-PHexomutase_a/b/a-I/II/III"/>
</dbReference>
<dbReference type="AlphaFoldDB" id="A0A0A2EFB7"/>
<dbReference type="STRING" id="28115.HQ47_00450"/>
<dbReference type="SUPFAM" id="SSF53738">
    <property type="entry name" value="Phosphoglucomutase, first 3 domains"/>
    <property type="match status" value="3"/>
</dbReference>
<dbReference type="Pfam" id="PF02878">
    <property type="entry name" value="PGM_PMM_I"/>
    <property type="match status" value="1"/>
</dbReference>
<dbReference type="InterPro" id="IPR036900">
    <property type="entry name" value="A-D-PHexomutase_C_sf"/>
</dbReference>
<dbReference type="RefSeq" id="WP_036872544.1">
    <property type="nucleotide sequence ID" value="NZ_JRFA01000002.1"/>
</dbReference>
<name>A0A0A2EFB7_9PORP</name>
<dbReference type="InterPro" id="IPR005843">
    <property type="entry name" value="A-D-PHexomutase_C"/>
</dbReference>
<keyword evidence="5 7" id="KW-0460">Magnesium</keyword>
<evidence type="ECO:0000259" key="8">
    <source>
        <dbReference type="Pfam" id="PF00408"/>
    </source>
</evidence>
<dbReference type="InterPro" id="IPR005845">
    <property type="entry name" value="A-D-PHexomutase_a/b/a-II"/>
</dbReference>
<dbReference type="GO" id="GO:0005975">
    <property type="term" value="P:carbohydrate metabolic process"/>
    <property type="evidence" value="ECO:0007669"/>
    <property type="project" value="InterPro"/>
</dbReference>
<keyword evidence="4 7" id="KW-0479">Metal-binding</keyword>
<feature type="domain" description="Alpha-D-phosphohexomutase C-terminal" evidence="8">
    <location>
        <begin position="501"/>
        <end position="554"/>
    </location>
</feature>
<evidence type="ECO:0000313" key="13">
    <source>
        <dbReference type="Proteomes" id="UP000030103"/>
    </source>
</evidence>
<evidence type="ECO:0000256" key="5">
    <source>
        <dbReference type="ARBA" id="ARBA00022842"/>
    </source>
</evidence>
<dbReference type="GO" id="GO:0008973">
    <property type="term" value="F:phosphopentomutase activity"/>
    <property type="evidence" value="ECO:0007669"/>
    <property type="project" value="TreeGrafter"/>
</dbReference>
<dbReference type="Pfam" id="PF02879">
    <property type="entry name" value="PGM_PMM_II"/>
    <property type="match status" value="1"/>
</dbReference>
<accession>A0A0A2EFB7</accession>
<evidence type="ECO:0000256" key="4">
    <source>
        <dbReference type="ARBA" id="ARBA00022723"/>
    </source>
</evidence>
<dbReference type="Pfam" id="PF02880">
    <property type="entry name" value="PGM_PMM_III"/>
    <property type="match status" value="1"/>
</dbReference>
<evidence type="ECO:0000313" key="12">
    <source>
        <dbReference type="EMBL" id="KGN76302.1"/>
    </source>
</evidence>
<dbReference type="GO" id="GO:0006166">
    <property type="term" value="P:purine ribonucleoside salvage"/>
    <property type="evidence" value="ECO:0007669"/>
    <property type="project" value="TreeGrafter"/>
</dbReference>
<evidence type="ECO:0000256" key="1">
    <source>
        <dbReference type="ARBA" id="ARBA00001946"/>
    </source>
</evidence>
<dbReference type="InterPro" id="IPR016066">
    <property type="entry name" value="A-D-PHexomutase_CS"/>
</dbReference>
<proteinExistence type="inferred from homology"/>
<dbReference type="Gene3D" id="3.40.120.10">
    <property type="entry name" value="Alpha-D-Glucose-1,6-Bisphosphate, subunit A, domain 3"/>
    <property type="match status" value="3"/>
</dbReference>
<dbReference type="Proteomes" id="UP000030103">
    <property type="component" value="Unassembled WGS sequence"/>
</dbReference>
<comment type="cofactor">
    <cofactor evidence="1">
        <name>Mg(2+)</name>
        <dbReference type="ChEBI" id="CHEBI:18420"/>
    </cofactor>
</comment>
<feature type="domain" description="Alpha-D-phosphohexomutase alpha/beta/alpha" evidence="9">
    <location>
        <begin position="52"/>
        <end position="183"/>
    </location>
</feature>
<evidence type="ECO:0000256" key="3">
    <source>
        <dbReference type="ARBA" id="ARBA00022553"/>
    </source>
</evidence>
<reference evidence="12 13" key="1">
    <citation type="submission" date="2014-09" db="EMBL/GenBank/DDBJ databases">
        <title>Draft Genome Sequence of Porphyromonas macacae COT-192_OH2859.</title>
        <authorList>
            <person name="Wallis C."/>
            <person name="Deusch O."/>
            <person name="O'Flynn C."/>
            <person name="Davis I."/>
            <person name="Horsfall A."/>
            <person name="Kirkwood N."/>
            <person name="Harris S."/>
            <person name="Eisen J.A."/>
            <person name="Coil D.A."/>
            <person name="Darling A.E."/>
            <person name="Jospin G."/>
            <person name="Alexiev A."/>
        </authorList>
    </citation>
    <scope>NUCLEOTIDE SEQUENCE [LARGE SCALE GENOMIC DNA]</scope>
    <source>
        <strain evidence="13">COT-192 OH2859</strain>
    </source>
</reference>
<evidence type="ECO:0000256" key="7">
    <source>
        <dbReference type="RuleBase" id="RU004326"/>
    </source>
</evidence>
<dbReference type="OrthoDB" id="9806956at2"/>
<dbReference type="Pfam" id="PF00408">
    <property type="entry name" value="PGM_PMM_IV"/>
    <property type="match status" value="1"/>
</dbReference>
<dbReference type="GO" id="GO:0000287">
    <property type="term" value="F:magnesium ion binding"/>
    <property type="evidence" value="ECO:0007669"/>
    <property type="project" value="InterPro"/>
</dbReference>
<dbReference type="EMBL" id="JRFA01000002">
    <property type="protein sequence ID" value="KGN76302.1"/>
    <property type="molecule type" value="Genomic_DNA"/>
</dbReference>
<keyword evidence="13" id="KW-1185">Reference proteome</keyword>
<dbReference type="eggNOG" id="COG1109">
    <property type="taxonomic scope" value="Bacteria"/>
</dbReference>
<sequence length="583" mass="65285">MNEKEELMTQVRAKAMEWLSPQYDEETRNAVQAMLDSAAPTELIDSFYKDLEFGTGGLRGIMGAGSNRMNRYTVGAATQGLSNYLKREFADLEQIKVVIGYDCRNNSPHFADIVAHIFAANGIKVYIFDKLRPTPEISFAIRALGCQSGVMITASHNPKIYNGYKAYWSDGAQMIAPHDRNTIIEVNKIRNVQDIKFEGNDELIEVIGEEMDKQFIEAVKSLSLSPEAVKNQRGMKIVYTPIHGTGVEMVPRALRAFGFENIINVPEQDVVSGNFPTVDSPNPENPEAMALAVEKAKETGAELVLASDPDGDRLGVGLRNNEGEITLINGNEICTLMTYYSIMRRKELGDLRENDYVVKTIVTTELIREIANRNEVTLYDCYTGFKWIADVIRQNEGKKRYIGGGEESYGFLWEDFIRDKSSVSACCMFAEMNAWALDKGISLYQMLQNIYLEYGFFAEKGISVVRTGKSGADEIEAMMKGYRNEPMTEIAGSKVKERLDYARLEGYVSDTGDVFTLDMPTTSNVLQFMTEDGTKLSIRPSGTEPKIKYYIGVRQPVSGREDLAEAEKICAGKIARIRQELNI</sequence>
<protein>
    <submittedName>
        <fullName evidence="12">Phosphoglucomutase</fullName>
    </submittedName>
</protein>
<evidence type="ECO:0000259" key="9">
    <source>
        <dbReference type="Pfam" id="PF02878"/>
    </source>
</evidence>
<keyword evidence="6" id="KW-0413">Isomerase</keyword>
<dbReference type="PANTHER" id="PTHR45745:SF1">
    <property type="entry name" value="PHOSPHOGLUCOMUTASE 2B-RELATED"/>
    <property type="match status" value="1"/>
</dbReference>